<dbReference type="GO" id="GO:0004930">
    <property type="term" value="F:G protein-coupled receptor activity"/>
    <property type="evidence" value="ECO:0007669"/>
    <property type="project" value="InterPro"/>
</dbReference>
<dbReference type="AlphaFoldDB" id="A0A813VEI3"/>
<keyword evidence="4 5" id="KW-0472">Membrane</keyword>
<comment type="caution">
    <text evidence="7">The sequence shown here is derived from an EMBL/GenBank/DDBJ whole genome shotgun (WGS) entry which is preliminary data.</text>
</comment>
<protein>
    <recommendedName>
        <fullName evidence="6">G-protein coupled receptors family 1 profile domain-containing protein</fullName>
    </recommendedName>
</protein>
<feature type="transmembrane region" description="Helical" evidence="5">
    <location>
        <begin position="23"/>
        <end position="51"/>
    </location>
</feature>
<dbReference type="InterPro" id="IPR000276">
    <property type="entry name" value="GPCR_Rhodpsn"/>
</dbReference>
<name>A0A813VEI3_9BILA</name>
<dbReference type="Pfam" id="PF00001">
    <property type="entry name" value="7tm_1"/>
    <property type="match status" value="1"/>
</dbReference>
<dbReference type="EMBL" id="CAJNOG010000049">
    <property type="protein sequence ID" value="CAF0842228.1"/>
    <property type="molecule type" value="Genomic_DNA"/>
</dbReference>
<dbReference type="GO" id="GO:0016020">
    <property type="term" value="C:membrane"/>
    <property type="evidence" value="ECO:0007669"/>
    <property type="project" value="UniProtKB-SubCell"/>
</dbReference>
<evidence type="ECO:0000256" key="2">
    <source>
        <dbReference type="ARBA" id="ARBA00022692"/>
    </source>
</evidence>
<dbReference type="PROSITE" id="PS50262">
    <property type="entry name" value="G_PROTEIN_RECEP_F1_2"/>
    <property type="match status" value="1"/>
</dbReference>
<dbReference type="SUPFAM" id="SSF81321">
    <property type="entry name" value="Family A G protein-coupled receptor-like"/>
    <property type="match status" value="1"/>
</dbReference>
<proteinExistence type="predicted"/>
<evidence type="ECO:0000256" key="5">
    <source>
        <dbReference type="SAM" id="Phobius"/>
    </source>
</evidence>
<dbReference type="Gene3D" id="1.20.1070.10">
    <property type="entry name" value="Rhodopsin 7-helix transmembrane proteins"/>
    <property type="match status" value="1"/>
</dbReference>
<evidence type="ECO:0000256" key="4">
    <source>
        <dbReference type="ARBA" id="ARBA00023136"/>
    </source>
</evidence>
<evidence type="ECO:0000259" key="6">
    <source>
        <dbReference type="PROSITE" id="PS50262"/>
    </source>
</evidence>
<feature type="transmembrane region" description="Helical" evidence="5">
    <location>
        <begin position="220"/>
        <end position="243"/>
    </location>
</feature>
<feature type="domain" description="G-protein coupled receptors family 1 profile" evidence="6">
    <location>
        <begin position="104"/>
        <end position="278"/>
    </location>
</feature>
<dbReference type="Proteomes" id="UP000663845">
    <property type="component" value="Unassembled WGS sequence"/>
</dbReference>
<keyword evidence="2 5" id="KW-0812">Transmembrane</keyword>
<evidence type="ECO:0000313" key="8">
    <source>
        <dbReference type="Proteomes" id="UP000663845"/>
    </source>
</evidence>
<comment type="subcellular location">
    <subcellularLocation>
        <location evidence="1">Membrane</location>
    </subcellularLocation>
</comment>
<evidence type="ECO:0000256" key="3">
    <source>
        <dbReference type="ARBA" id="ARBA00022989"/>
    </source>
</evidence>
<keyword evidence="3 5" id="KW-1133">Transmembrane helix</keyword>
<gene>
    <name evidence="7" type="ORF">JYZ213_LOCUS7424</name>
</gene>
<evidence type="ECO:0000256" key="1">
    <source>
        <dbReference type="ARBA" id="ARBA00004370"/>
    </source>
</evidence>
<dbReference type="InterPro" id="IPR017452">
    <property type="entry name" value="GPCR_Rhodpsn_7TM"/>
</dbReference>
<feature type="transmembrane region" description="Helical" evidence="5">
    <location>
        <begin position="165"/>
        <end position="188"/>
    </location>
</feature>
<feature type="transmembrane region" description="Helical" evidence="5">
    <location>
        <begin position="63"/>
        <end position="87"/>
    </location>
</feature>
<feature type="transmembrane region" description="Helical" evidence="5">
    <location>
        <begin position="249"/>
        <end position="272"/>
    </location>
</feature>
<evidence type="ECO:0000313" key="7">
    <source>
        <dbReference type="EMBL" id="CAF0842228.1"/>
    </source>
</evidence>
<reference evidence="7" key="1">
    <citation type="submission" date="2021-02" db="EMBL/GenBank/DDBJ databases">
        <authorList>
            <person name="Nowell W R."/>
        </authorList>
    </citation>
    <scope>NUCLEOTIDE SEQUENCE</scope>
</reference>
<organism evidence="7 8">
    <name type="scientific">Adineta steineri</name>
    <dbReference type="NCBI Taxonomy" id="433720"/>
    <lineage>
        <taxon>Eukaryota</taxon>
        <taxon>Metazoa</taxon>
        <taxon>Spiralia</taxon>
        <taxon>Gnathifera</taxon>
        <taxon>Rotifera</taxon>
        <taxon>Eurotatoria</taxon>
        <taxon>Bdelloidea</taxon>
        <taxon>Adinetida</taxon>
        <taxon>Adinetidae</taxon>
        <taxon>Adineta</taxon>
    </lineage>
</organism>
<sequence>MNASIVLLDSLKDSNLTIINNQAWFISIDILLIICLTLTIILAMIFLFIILIDSSCQTVPMILITNSCFSSLSLAVAILWSAVITFYNDLNQIQYHDPTCIIHAIYRYIVVVYPIRLSWQSKQRQLFLICLSWIFVFLYAVPVLLKGDIQYEVDDQICQMPLHLAVITVYNTLCVYFIPVSGIILVYVKIVLYVKEMSKNVTTANNLFRAQRELKMVHRIVILVSILLSLGITYASFLFMGFFTSPIKYHYRIAYTFVDISLVFVIITLFKFTDPIKLAIRKITHRRTNTIAATMT</sequence>
<accession>A0A813VEI3</accession>
<feature type="transmembrane region" description="Helical" evidence="5">
    <location>
        <begin position="126"/>
        <end position="145"/>
    </location>
</feature>